<dbReference type="STRING" id="595434.RISK_004382"/>
<feature type="transmembrane region" description="Helical" evidence="6">
    <location>
        <begin position="89"/>
        <end position="105"/>
    </location>
</feature>
<evidence type="ECO:0000256" key="5">
    <source>
        <dbReference type="ARBA" id="ARBA00023136"/>
    </source>
</evidence>
<dbReference type="Pfam" id="PF04241">
    <property type="entry name" value="DUF423"/>
    <property type="match status" value="1"/>
</dbReference>
<keyword evidence="3 6" id="KW-0812">Transmembrane</keyword>
<protein>
    <submittedName>
        <fullName evidence="7">Membrane protein containing DUF423</fullName>
    </submittedName>
</protein>
<comment type="subcellular location">
    <subcellularLocation>
        <location evidence="1">Membrane</location>
        <topology evidence="1">Multi-pass membrane protein</topology>
    </subcellularLocation>
</comment>
<evidence type="ECO:0000256" key="2">
    <source>
        <dbReference type="ARBA" id="ARBA00009694"/>
    </source>
</evidence>
<name>A0A0J1BAS0_RHOIS</name>
<proteinExistence type="inferred from homology"/>
<dbReference type="InterPro" id="IPR006696">
    <property type="entry name" value="DUF423"/>
</dbReference>
<dbReference type="PANTHER" id="PTHR43461:SF1">
    <property type="entry name" value="TRANSMEMBRANE PROTEIN 256"/>
    <property type="match status" value="1"/>
</dbReference>
<dbReference type="AlphaFoldDB" id="A0A0J1BAS0"/>
<reference evidence="7" key="1">
    <citation type="submission" date="2015-05" db="EMBL/GenBank/DDBJ databases">
        <title>Permanent draft genome of Rhodopirellula islandicus K833.</title>
        <authorList>
            <person name="Kizina J."/>
            <person name="Richter M."/>
            <person name="Glockner F.O."/>
            <person name="Harder J."/>
        </authorList>
    </citation>
    <scope>NUCLEOTIDE SEQUENCE [LARGE SCALE GENOMIC DNA]</scope>
    <source>
        <strain evidence="7">K833</strain>
    </source>
</reference>
<evidence type="ECO:0000256" key="6">
    <source>
        <dbReference type="SAM" id="Phobius"/>
    </source>
</evidence>
<sequence>MHSDSVAPSRWNMILAGLAGASAVGIGAFGAHGLPNFLEQSGMDPETIARRVAQFDTGARYHLAHAIVLLALAVAPLRSTKWLRTIRALMVAGLIFFSGSLYLLVLTNTPVLGAITPIGGVCWMVGWLMFVGCRDSSKSQ</sequence>
<keyword evidence="5 6" id="KW-0472">Membrane</keyword>
<keyword evidence="4 6" id="KW-1133">Transmembrane helix</keyword>
<feature type="transmembrane region" description="Helical" evidence="6">
    <location>
        <begin position="111"/>
        <end position="131"/>
    </location>
</feature>
<comment type="similarity">
    <text evidence="2">Belongs to the UPF0382 family.</text>
</comment>
<dbReference type="Proteomes" id="UP000036367">
    <property type="component" value="Unassembled WGS sequence"/>
</dbReference>
<feature type="transmembrane region" description="Helical" evidence="6">
    <location>
        <begin position="59"/>
        <end position="77"/>
    </location>
</feature>
<dbReference type="PANTHER" id="PTHR43461">
    <property type="entry name" value="TRANSMEMBRANE PROTEIN 256"/>
    <property type="match status" value="1"/>
</dbReference>
<evidence type="ECO:0000256" key="4">
    <source>
        <dbReference type="ARBA" id="ARBA00022989"/>
    </source>
</evidence>
<keyword evidence="8" id="KW-1185">Reference proteome</keyword>
<evidence type="ECO:0000256" key="3">
    <source>
        <dbReference type="ARBA" id="ARBA00022692"/>
    </source>
</evidence>
<gene>
    <name evidence="7" type="ORF">RISK_004382</name>
</gene>
<evidence type="ECO:0000313" key="8">
    <source>
        <dbReference type="Proteomes" id="UP000036367"/>
    </source>
</evidence>
<evidence type="ECO:0000256" key="1">
    <source>
        <dbReference type="ARBA" id="ARBA00004141"/>
    </source>
</evidence>
<organism evidence="7 8">
    <name type="scientific">Rhodopirellula islandica</name>
    <dbReference type="NCBI Taxonomy" id="595434"/>
    <lineage>
        <taxon>Bacteria</taxon>
        <taxon>Pseudomonadati</taxon>
        <taxon>Planctomycetota</taxon>
        <taxon>Planctomycetia</taxon>
        <taxon>Pirellulales</taxon>
        <taxon>Pirellulaceae</taxon>
        <taxon>Rhodopirellula</taxon>
    </lineage>
</organism>
<accession>A0A0J1BAS0</accession>
<comment type="caution">
    <text evidence="7">The sequence shown here is derived from an EMBL/GenBank/DDBJ whole genome shotgun (WGS) entry which is preliminary data.</text>
</comment>
<dbReference type="GO" id="GO:0005886">
    <property type="term" value="C:plasma membrane"/>
    <property type="evidence" value="ECO:0007669"/>
    <property type="project" value="TreeGrafter"/>
</dbReference>
<dbReference type="EMBL" id="LECT01000035">
    <property type="protein sequence ID" value="KLU03591.1"/>
    <property type="molecule type" value="Genomic_DNA"/>
</dbReference>
<evidence type="ECO:0000313" key="7">
    <source>
        <dbReference type="EMBL" id="KLU03591.1"/>
    </source>
</evidence>
<dbReference type="PATRIC" id="fig|595434.4.peg.4159"/>